<name>A0A162A4N2_DAUCS</name>
<dbReference type="InterPro" id="IPR045239">
    <property type="entry name" value="bHLH95_bHLH"/>
</dbReference>
<organism evidence="6">
    <name type="scientific">Daucus carota subsp. sativus</name>
    <name type="common">Carrot</name>
    <dbReference type="NCBI Taxonomy" id="79200"/>
    <lineage>
        <taxon>Eukaryota</taxon>
        <taxon>Viridiplantae</taxon>
        <taxon>Streptophyta</taxon>
        <taxon>Embryophyta</taxon>
        <taxon>Tracheophyta</taxon>
        <taxon>Spermatophyta</taxon>
        <taxon>Magnoliopsida</taxon>
        <taxon>eudicotyledons</taxon>
        <taxon>Gunneridae</taxon>
        <taxon>Pentapetalae</taxon>
        <taxon>asterids</taxon>
        <taxon>campanulids</taxon>
        <taxon>Apiales</taxon>
        <taxon>Apiaceae</taxon>
        <taxon>Apioideae</taxon>
        <taxon>Scandiceae</taxon>
        <taxon>Daucinae</taxon>
        <taxon>Daucus</taxon>
        <taxon>Daucus sect. Daucus</taxon>
    </lineage>
</organism>
<feature type="region of interest" description="Disordered" evidence="5">
    <location>
        <begin position="1"/>
        <end position="22"/>
    </location>
</feature>
<evidence type="ECO:0000256" key="3">
    <source>
        <dbReference type="ARBA" id="ARBA00023163"/>
    </source>
</evidence>
<feature type="compositionally biased region" description="Low complexity" evidence="5">
    <location>
        <begin position="58"/>
        <end position="70"/>
    </location>
</feature>
<dbReference type="Gene3D" id="4.10.280.10">
    <property type="entry name" value="Helix-loop-helix DNA-binding domain"/>
    <property type="match status" value="1"/>
</dbReference>
<evidence type="ECO:0000313" key="6">
    <source>
        <dbReference type="EMBL" id="KZM95300.1"/>
    </source>
</evidence>
<feature type="region of interest" description="Disordered" evidence="5">
    <location>
        <begin position="288"/>
        <end position="315"/>
    </location>
</feature>
<accession>A0A162A4N2</accession>
<evidence type="ECO:0008006" key="7">
    <source>
        <dbReference type="Google" id="ProtNLM"/>
    </source>
</evidence>
<comment type="subcellular location">
    <subcellularLocation>
        <location evidence="1">Nucleus</location>
    </subcellularLocation>
</comment>
<comment type="caution">
    <text evidence="6">The sequence shown here is derived from an EMBL/GenBank/DDBJ whole genome shotgun (WGS) entry which is preliminary data.</text>
</comment>
<feature type="region of interest" description="Disordered" evidence="5">
    <location>
        <begin position="50"/>
        <end position="73"/>
    </location>
</feature>
<sequence>MSKMDNSDGNQTNGIEVAANDGSATIEDSSAAMIPPTGDKNLQTADNNSRNWIAQTPGNNASQNNLGNNLDATQTTGSEVAANEGYGTTVDSSAALIPQAGDGNLQTGDDGLWNWDDDQTSQENFYLKDLDIPTPHKQPDQLGNNTSENILSNNLDATQTTGYVTAVDSSAAMIPPAGDENLETVGDEFWNWVDQTPLESFDLEDLDIPTDPHKQPDQLGNNASQLPQDQEIGHGTSSKLPVAQFIRPNALDTLSPELRSLIRWQSENVASKGKAPVMPDNDIMNINSPVGGGMSNNRKRKGGEVDADNNSENNTWFPRRVAGSRASQPVAYHNYHYQKSTASINDNLMALHELVPGSQQKDMATTLGETADHLLQVRIRDQTLREEIKQLRQAMVTMHQSIQNFRQSPLGTPANMGVHTQLGGMGFRPPVQPSMNLFDSSISARMNMPVLLQWNSPAAASRLFVPPTVPGPSQQHRIGPDQVCKHYDYTGGITLTISAYSELLVKLQTDDTQPPI</sequence>
<proteinExistence type="predicted"/>
<evidence type="ECO:0000256" key="4">
    <source>
        <dbReference type="ARBA" id="ARBA00023242"/>
    </source>
</evidence>
<dbReference type="SUPFAM" id="SSF47459">
    <property type="entry name" value="HLH, helix-loop-helix DNA-binding domain"/>
    <property type="match status" value="1"/>
</dbReference>
<protein>
    <recommendedName>
        <fullName evidence="7">BHLH domain-containing protein</fullName>
    </recommendedName>
</protein>
<dbReference type="GO" id="GO:0046983">
    <property type="term" value="F:protein dimerization activity"/>
    <property type="evidence" value="ECO:0007669"/>
    <property type="project" value="InterPro"/>
</dbReference>
<reference evidence="6" key="1">
    <citation type="journal article" date="2016" name="Nat. Genet.">
        <title>A high-quality carrot genome assembly provides new insights into carotenoid accumulation and asterid genome evolution.</title>
        <authorList>
            <person name="Iorizzo M."/>
            <person name="Ellison S."/>
            <person name="Senalik D."/>
            <person name="Zeng P."/>
            <person name="Satapoomin P."/>
            <person name="Huang J."/>
            <person name="Bowman M."/>
            <person name="Iovene M."/>
            <person name="Sanseverino W."/>
            <person name="Cavagnaro P."/>
            <person name="Yildiz M."/>
            <person name="Macko-Podgorni A."/>
            <person name="Moranska E."/>
            <person name="Grzebelus E."/>
            <person name="Grzebelus D."/>
            <person name="Ashrafi H."/>
            <person name="Zheng Z."/>
            <person name="Cheng S."/>
            <person name="Spooner D."/>
            <person name="Van Deynze A."/>
            <person name="Simon P."/>
        </authorList>
    </citation>
    <scope>NUCLEOTIDE SEQUENCE [LARGE SCALE GENOMIC DNA]</scope>
    <source>
        <tissue evidence="6">Leaf</tissue>
    </source>
</reference>
<keyword evidence="3" id="KW-0804">Transcription</keyword>
<evidence type="ECO:0000256" key="1">
    <source>
        <dbReference type="ARBA" id="ARBA00004123"/>
    </source>
</evidence>
<dbReference type="InterPro" id="IPR036638">
    <property type="entry name" value="HLH_DNA-bd_sf"/>
</dbReference>
<dbReference type="GO" id="GO:0005634">
    <property type="term" value="C:nucleus"/>
    <property type="evidence" value="ECO:0007669"/>
    <property type="project" value="UniProtKB-SubCell"/>
</dbReference>
<feature type="compositionally biased region" description="Polar residues" evidence="5">
    <location>
        <begin position="218"/>
        <end position="228"/>
    </location>
</feature>
<keyword evidence="2" id="KW-0805">Transcription regulation</keyword>
<evidence type="ECO:0000256" key="2">
    <source>
        <dbReference type="ARBA" id="ARBA00023015"/>
    </source>
</evidence>
<evidence type="ECO:0000256" key="5">
    <source>
        <dbReference type="SAM" id="MobiDB-lite"/>
    </source>
</evidence>
<feature type="region of interest" description="Disordered" evidence="5">
    <location>
        <begin position="204"/>
        <end position="236"/>
    </location>
</feature>
<keyword evidence="4" id="KW-0539">Nucleus</keyword>
<dbReference type="CDD" id="cd11393">
    <property type="entry name" value="bHLH_AtbHLH_like"/>
    <property type="match status" value="1"/>
</dbReference>
<gene>
    <name evidence="6" type="ORF">DCAR_018542</name>
</gene>
<dbReference type="EMBL" id="LNRQ01000005">
    <property type="protein sequence ID" value="KZM95300.1"/>
    <property type="molecule type" value="Genomic_DNA"/>
</dbReference>
<dbReference type="AlphaFoldDB" id="A0A162A4N2"/>
<dbReference type="Gramene" id="KZM95300">
    <property type="protein sequence ID" value="KZM95300"/>
    <property type="gene ID" value="DCAR_018542"/>
</dbReference>